<dbReference type="Gene3D" id="2.40.50.100">
    <property type="match status" value="1"/>
</dbReference>
<evidence type="ECO:0000256" key="1">
    <source>
        <dbReference type="ARBA" id="ARBA00023267"/>
    </source>
</evidence>
<dbReference type="AlphaFoldDB" id="A0A090X0B1"/>
<organism evidence="3 4">
    <name type="scientific">Jejuia pallidilutea</name>
    <dbReference type="NCBI Taxonomy" id="504487"/>
    <lineage>
        <taxon>Bacteria</taxon>
        <taxon>Pseudomonadati</taxon>
        <taxon>Bacteroidota</taxon>
        <taxon>Flavobacteriia</taxon>
        <taxon>Flavobacteriales</taxon>
        <taxon>Flavobacteriaceae</taxon>
        <taxon>Jejuia</taxon>
    </lineage>
</organism>
<dbReference type="Pfam" id="PF00364">
    <property type="entry name" value="Biotin_lipoyl"/>
    <property type="match status" value="1"/>
</dbReference>
<dbReference type="InterPro" id="IPR011053">
    <property type="entry name" value="Single_hybrid_motif"/>
</dbReference>
<dbReference type="FunFam" id="2.40.50.100:FF:000003">
    <property type="entry name" value="Acetyl-CoA carboxylase biotin carboxyl carrier protein"/>
    <property type="match status" value="1"/>
</dbReference>
<dbReference type="RefSeq" id="WP_369385292.1">
    <property type="nucleotide sequence ID" value="NZ_BBNS01000037.1"/>
</dbReference>
<dbReference type="CDD" id="cd06850">
    <property type="entry name" value="biotinyl_domain"/>
    <property type="match status" value="1"/>
</dbReference>
<protein>
    <submittedName>
        <fullName evidence="3">Biotin carboxyl carrier protein of acetyl-CoA carboxylase</fullName>
    </submittedName>
</protein>
<evidence type="ECO:0000259" key="2">
    <source>
        <dbReference type="PROSITE" id="PS50968"/>
    </source>
</evidence>
<dbReference type="PANTHER" id="PTHR45266:SF3">
    <property type="entry name" value="OXALOACETATE DECARBOXYLASE ALPHA CHAIN"/>
    <property type="match status" value="1"/>
</dbReference>
<evidence type="ECO:0000313" key="3">
    <source>
        <dbReference type="EMBL" id="GAL73027.1"/>
    </source>
</evidence>
<name>A0A090X0B1_9FLAO</name>
<dbReference type="Proteomes" id="UP000029646">
    <property type="component" value="Unassembled WGS sequence"/>
</dbReference>
<dbReference type="PROSITE" id="PS00188">
    <property type="entry name" value="BIOTIN"/>
    <property type="match status" value="1"/>
</dbReference>
<dbReference type="InterPro" id="IPR001882">
    <property type="entry name" value="Biotin_BS"/>
</dbReference>
<dbReference type="InterPro" id="IPR050709">
    <property type="entry name" value="Biotin_Carboxyl_Carrier/Decarb"/>
</dbReference>
<proteinExistence type="predicted"/>
<dbReference type="EMBL" id="BBNS01000037">
    <property type="protein sequence ID" value="GAL73027.1"/>
    <property type="molecule type" value="Genomic_DNA"/>
</dbReference>
<comment type="caution">
    <text evidence="3">The sequence shown here is derived from an EMBL/GenBank/DDBJ whole genome shotgun (WGS) entry which is preliminary data.</text>
</comment>
<dbReference type="InterPro" id="IPR000089">
    <property type="entry name" value="Biotin_lipoyl"/>
</dbReference>
<keyword evidence="1" id="KW-0092">Biotin</keyword>
<gene>
    <name evidence="3" type="ORF">JCM19302_3335</name>
</gene>
<dbReference type="PANTHER" id="PTHR45266">
    <property type="entry name" value="OXALOACETATE DECARBOXYLASE ALPHA CHAIN"/>
    <property type="match status" value="1"/>
</dbReference>
<reference evidence="3 4" key="1">
    <citation type="journal article" date="2014" name="Genome Announc.">
        <title>Draft Genome Sequence of Marine Flavobacterium Jejuia pallidilutea Strain 11shimoA1 and Pigmentation Mutants.</title>
        <authorList>
            <person name="Takatani N."/>
            <person name="Nakanishi M."/>
            <person name="Meirelles P."/>
            <person name="Mino S."/>
            <person name="Suda W."/>
            <person name="Oshima K."/>
            <person name="Hattori M."/>
            <person name="Ohkuma M."/>
            <person name="Hosokawa M."/>
            <person name="Miyashita K."/>
            <person name="Thompson F.L."/>
            <person name="Niwa A."/>
            <person name="Sawabe T."/>
            <person name="Sawabe T."/>
        </authorList>
    </citation>
    <scope>NUCLEOTIDE SEQUENCE [LARGE SCALE GENOMIC DNA]</scope>
    <source>
        <strain evidence="4">JCM19302</strain>
    </source>
</reference>
<dbReference type="PROSITE" id="PS50968">
    <property type="entry name" value="BIOTINYL_LIPOYL"/>
    <property type="match status" value="1"/>
</dbReference>
<evidence type="ECO:0000313" key="4">
    <source>
        <dbReference type="Proteomes" id="UP000029646"/>
    </source>
</evidence>
<accession>A0A090X0B1</accession>
<feature type="domain" description="Lipoyl-binding" evidence="2">
    <location>
        <begin position="1"/>
        <end position="63"/>
    </location>
</feature>
<dbReference type="SUPFAM" id="SSF51230">
    <property type="entry name" value="Single hybrid motif"/>
    <property type="match status" value="1"/>
</dbReference>
<sequence length="63" mass="6942">MPGLILEINVKVGQEIQENDPLLILEAMKMENIITSPIDGVIKAIHATKGDAVTKDQLIIEFE</sequence>